<dbReference type="Gene3D" id="2.130.10.30">
    <property type="entry name" value="Regulator of chromosome condensation 1/beta-lactamase-inhibitor protein II"/>
    <property type="match status" value="1"/>
</dbReference>
<evidence type="ECO:0000313" key="1">
    <source>
        <dbReference type="EMBL" id="CAE8610321.1"/>
    </source>
</evidence>
<proteinExistence type="predicted"/>
<evidence type="ECO:0000313" key="2">
    <source>
        <dbReference type="Proteomes" id="UP000654075"/>
    </source>
</evidence>
<dbReference type="AlphaFoldDB" id="A0A813FII4"/>
<dbReference type="SUPFAM" id="SSF50985">
    <property type="entry name" value="RCC1/BLIP-II"/>
    <property type="match status" value="1"/>
</dbReference>
<organism evidence="1 2">
    <name type="scientific">Polarella glacialis</name>
    <name type="common">Dinoflagellate</name>
    <dbReference type="NCBI Taxonomy" id="89957"/>
    <lineage>
        <taxon>Eukaryota</taxon>
        <taxon>Sar</taxon>
        <taxon>Alveolata</taxon>
        <taxon>Dinophyceae</taxon>
        <taxon>Suessiales</taxon>
        <taxon>Suessiaceae</taxon>
        <taxon>Polarella</taxon>
    </lineage>
</organism>
<dbReference type="Proteomes" id="UP000654075">
    <property type="component" value="Unassembled WGS sequence"/>
</dbReference>
<keyword evidence="2" id="KW-1185">Reference proteome</keyword>
<dbReference type="EMBL" id="CAJNNV010024622">
    <property type="protein sequence ID" value="CAE8610321.1"/>
    <property type="molecule type" value="Genomic_DNA"/>
</dbReference>
<comment type="caution">
    <text evidence="1">The sequence shown here is derived from an EMBL/GenBank/DDBJ whole genome shotgun (WGS) entry which is preliminary data.</text>
</comment>
<dbReference type="InterPro" id="IPR009091">
    <property type="entry name" value="RCC1/BLIP-II"/>
</dbReference>
<reference evidence="1" key="1">
    <citation type="submission" date="2021-02" db="EMBL/GenBank/DDBJ databases">
        <authorList>
            <person name="Dougan E. K."/>
            <person name="Rhodes N."/>
            <person name="Thang M."/>
            <person name="Chan C."/>
        </authorList>
    </citation>
    <scope>NUCLEOTIDE SEQUENCE</scope>
</reference>
<accession>A0A813FII4</accession>
<protein>
    <submittedName>
        <fullName evidence="1">Uncharacterized protein</fullName>
    </submittedName>
</protein>
<gene>
    <name evidence="1" type="ORF">PGLA1383_LOCUS28147</name>
</gene>
<name>A0A813FII4_POLGL</name>
<sequence>MEFYFARRLFVPVCAPGETWSSVPLLQGMYEITQFTPLAALVLHLGMCIQVVWLSSSAADRLSLRGAFAAIKADGSIVAWGDADSGGDSSEIAHLLMEGIVQVCGNDTAFAAIKADGNVVTWGNADNGGHSSAVASVLTEGVVQIC</sequence>